<protein>
    <submittedName>
        <fullName evidence="2">Uncharacterized protein</fullName>
    </submittedName>
</protein>
<accession>A0ABV7FM18</accession>
<sequence>MLFRVCKYLCFLCCIVGAVSYAENLELTEEHLQRIGDKIYKNETGGNEKYLIAWNAGESFASLGLGHFIWFPEGLQSPFTETFPALVEYLHAQGVALPMWLLKTKDAPWGSKDLFLQAQDSQEMKDLRQLLRTSFPYQVKFIHKRMQQSLPLILSTLKNPASQQVVKRRFLSLAETELGMYALIDYVNFKGEGVSAKERYQGQGWGLLQVLLGMDAKSKDLNQAFSESCKRVLTKRVENSPQQATEEKWLAGWIKRCNTYK</sequence>
<dbReference type="RefSeq" id="WP_376919493.1">
    <property type="nucleotide sequence ID" value="NZ_JBHRSW010000010.1"/>
</dbReference>
<keyword evidence="1" id="KW-0732">Signal</keyword>
<comment type="caution">
    <text evidence="2">The sequence shown here is derived from an EMBL/GenBank/DDBJ whole genome shotgun (WGS) entry which is preliminary data.</text>
</comment>
<organism evidence="2 3">
    <name type="scientific">Agaribacter flavus</name>
    <dbReference type="NCBI Taxonomy" id="1902781"/>
    <lineage>
        <taxon>Bacteria</taxon>
        <taxon>Pseudomonadati</taxon>
        <taxon>Pseudomonadota</taxon>
        <taxon>Gammaproteobacteria</taxon>
        <taxon>Alteromonadales</taxon>
        <taxon>Alteromonadaceae</taxon>
        <taxon>Agaribacter</taxon>
    </lineage>
</organism>
<keyword evidence="3" id="KW-1185">Reference proteome</keyword>
<reference evidence="3" key="1">
    <citation type="journal article" date="2019" name="Int. J. Syst. Evol. Microbiol.">
        <title>The Global Catalogue of Microorganisms (GCM) 10K type strain sequencing project: providing services to taxonomists for standard genome sequencing and annotation.</title>
        <authorList>
            <consortium name="The Broad Institute Genomics Platform"/>
            <consortium name="The Broad Institute Genome Sequencing Center for Infectious Disease"/>
            <person name="Wu L."/>
            <person name="Ma J."/>
        </authorList>
    </citation>
    <scope>NUCLEOTIDE SEQUENCE [LARGE SCALE GENOMIC DNA]</scope>
    <source>
        <strain evidence="3">KCTC 52473</strain>
    </source>
</reference>
<evidence type="ECO:0000313" key="2">
    <source>
        <dbReference type="EMBL" id="MFC3121354.1"/>
    </source>
</evidence>
<feature type="chain" id="PRO_5046241035" evidence="1">
    <location>
        <begin position="23"/>
        <end position="261"/>
    </location>
</feature>
<gene>
    <name evidence="2" type="ORF">ACFOHL_06955</name>
</gene>
<proteinExistence type="predicted"/>
<evidence type="ECO:0000256" key="1">
    <source>
        <dbReference type="SAM" id="SignalP"/>
    </source>
</evidence>
<name>A0ABV7FM18_9ALTE</name>
<dbReference type="Proteomes" id="UP001595478">
    <property type="component" value="Unassembled WGS sequence"/>
</dbReference>
<feature type="signal peptide" evidence="1">
    <location>
        <begin position="1"/>
        <end position="22"/>
    </location>
</feature>
<evidence type="ECO:0000313" key="3">
    <source>
        <dbReference type="Proteomes" id="UP001595478"/>
    </source>
</evidence>
<dbReference type="EMBL" id="JBHRSW010000010">
    <property type="protein sequence ID" value="MFC3121354.1"/>
    <property type="molecule type" value="Genomic_DNA"/>
</dbReference>